<accession>Q7MQN5</accession>
<organism evidence="3">
    <name type="scientific">Wolinella succinogenes (strain ATCC 29543 / DSM 1740 / CCUG 13145 / JCM 31913 / LMG 7466 / NCTC 11488 / FDC 602W)</name>
    <name type="common">Vibrio succinogenes</name>
    <dbReference type="NCBI Taxonomy" id="273121"/>
    <lineage>
        <taxon>Bacteria</taxon>
        <taxon>Pseudomonadati</taxon>
        <taxon>Campylobacterota</taxon>
        <taxon>Epsilonproteobacteria</taxon>
        <taxon>Campylobacterales</taxon>
        <taxon>Helicobacteraceae</taxon>
        <taxon>Wolinella</taxon>
    </lineage>
</organism>
<feature type="transmembrane region" description="Helical" evidence="1">
    <location>
        <begin position="119"/>
        <end position="136"/>
    </location>
</feature>
<keyword evidence="1" id="KW-0812">Transmembrane</keyword>
<evidence type="ECO:0000256" key="1">
    <source>
        <dbReference type="SAM" id="Phobius"/>
    </source>
</evidence>
<name>Q7MQN5_WOLSU</name>
<gene>
    <name evidence="2" type="ordered locus">WS2156</name>
</gene>
<dbReference type="Proteomes" id="UP000000422">
    <property type="component" value="Chromosome"/>
</dbReference>
<feature type="transmembrane region" description="Helical" evidence="1">
    <location>
        <begin position="12"/>
        <end position="32"/>
    </location>
</feature>
<proteinExistence type="predicted"/>
<reference evidence="2 3" key="1">
    <citation type="journal article" date="2003" name="Proc. Natl. Acad. Sci. U.S.A.">
        <title>Complete genome sequence and analysis of Wolinella succinogenes.</title>
        <authorList>
            <person name="Baar C."/>
            <person name="Eppinger M."/>
            <person name="Raddatz G."/>
            <person name="Simon JM."/>
            <person name="Lanz C."/>
            <person name="Klimmek O."/>
            <person name="Nandakumar R."/>
            <person name="Gross R."/>
            <person name="Rosinus A."/>
            <person name="Keller H."/>
            <person name="Jagtap P."/>
            <person name="Linke B."/>
            <person name="Meyer F."/>
            <person name="Lederer H."/>
            <person name="Schuster S.C."/>
        </authorList>
    </citation>
    <scope>NUCLEOTIDE SEQUENCE [LARGE SCALE GENOMIC DNA]</scope>
    <source>
        <strain evidence="3">ATCC 29543 / DSM 1740 / CCUG 13145 / JCM 31913 / LMG 7466 / NCTC 11488 / FDC 602W</strain>
    </source>
</reference>
<dbReference type="EMBL" id="BX571662">
    <property type="protein sequence ID" value="CAE11150.1"/>
    <property type="molecule type" value="Genomic_DNA"/>
</dbReference>
<keyword evidence="1" id="KW-0472">Membrane</keyword>
<dbReference type="RefSeq" id="WP_011139932.1">
    <property type="nucleotide sequence ID" value="NC_005090.1"/>
</dbReference>
<evidence type="ECO:0000313" key="2">
    <source>
        <dbReference type="EMBL" id="CAE11150.1"/>
    </source>
</evidence>
<dbReference type="HOGENOM" id="CLU_148581_0_0_7"/>
<sequence length="137" mass="15643">MPPSVISDSLAVHLFFASFLALPPLLNLYFLFTERRFVRLAKKIKLIAPAYYFLMAVTLFSGIILLTMLGELSLGLGMMVVAWLGIFIGEIKRHKLQKPISSHEEEMQAHFVIWAKRKYLLDLLLFLLALGLGLKFF</sequence>
<dbReference type="KEGG" id="wsu:WS2156"/>
<dbReference type="AlphaFoldDB" id="Q7MQN5"/>
<feature type="transmembrane region" description="Helical" evidence="1">
    <location>
        <begin position="72"/>
        <end position="91"/>
    </location>
</feature>
<dbReference type="STRING" id="273121.WS2156"/>
<evidence type="ECO:0000313" key="3">
    <source>
        <dbReference type="Proteomes" id="UP000000422"/>
    </source>
</evidence>
<dbReference type="eggNOG" id="ENOG50319M8">
    <property type="taxonomic scope" value="Bacteria"/>
</dbReference>
<keyword evidence="3" id="KW-1185">Reference proteome</keyword>
<keyword evidence="1" id="KW-1133">Transmembrane helix</keyword>
<feature type="transmembrane region" description="Helical" evidence="1">
    <location>
        <begin position="44"/>
        <end position="66"/>
    </location>
</feature>
<protein>
    <submittedName>
        <fullName evidence="2">Uncharacterized protein</fullName>
    </submittedName>
</protein>